<evidence type="ECO:0000256" key="3">
    <source>
        <dbReference type="ARBA" id="ARBA00022679"/>
    </source>
</evidence>
<dbReference type="Gene3D" id="1.10.600.10">
    <property type="entry name" value="Farnesyl Diphosphate Synthase"/>
    <property type="match status" value="1"/>
</dbReference>
<dbReference type="Pfam" id="PF00348">
    <property type="entry name" value="polyprenyl_synt"/>
    <property type="match status" value="1"/>
</dbReference>
<dbReference type="EMBL" id="CP089984">
    <property type="protein sequence ID" value="WXB12180.1"/>
    <property type="molecule type" value="Genomic_DNA"/>
</dbReference>
<dbReference type="RefSeq" id="WP_394821796.1">
    <property type="nucleotide sequence ID" value="NZ_CP089984.1"/>
</dbReference>
<dbReference type="InterPro" id="IPR053378">
    <property type="entry name" value="Prenyl_diphosphate_synthase"/>
</dbReference>
<accession>A0ABZ2LSN8</accession>
<keyword evidence="4" id="KW-0479">Metal-binding</keyword>
<evidence type="ECO:0000256" key="1">
    <source>
        <dbReference type="ARBA" id="ARBA00001946"/>
    </source>
</evidence>
<dbReference type="PANTHER" id="PTHR43281:SF1">
    <property type="entry name" value="FARNESYL DIPHOSPHATE SYNTHASE"/>
    <property type="match status" value="1"/>
</dbReference>
<organism evidence="8 9">
    <name type="scientific">Pendulispora albinea</name>
    <dbReference type="NCBI Taxonomy" id="2741071"/>
    <lineage>
        <taxon>Bacteria</taxon>
        <taxon>Pseudomonadati</taxon>
        <taxon>Myxococcota</taxon>
        <taxon>Myxococcia</taxon>
        <taxon>Myxococcales</taxon>
        <taxon>Sorangiineae</taxon>
        <taxon>Pendulisporaceae</taxon>
        <taxon>Pendulispora</taxon>
    </lineage>
</organism>
<sequence length="300" mass="32208">MTSTAKFFDLATYLSAQQAHVEAALKEAVLTTRPAKICEAMQYSLLSGGKRLRPILCLASCELLGGAGMVAMPTACALEMLHTASLIHDDLPAMDNDDYRRGKLANHKVFGEGIALLAGDALLIYAVEFIVGRTEGVSAERLLRVIHIVTHSIGVGGLVGGQVADLESEGEPHIDLNTLEFIHTRKTGSLLEAAVVTGAILAGADEDSLARLSRYARNLGLAFQIIDDVLDVTATQTELGKTPRKDEKAQKATYPKLLGIPESKRQAHKLIDDAMSEIAPLGKDVRPLLAVADYVRTRSN</sequence>
<dbReference type="PROSITE" id="PS00444">
    <property type="entry name" value="POLYPRENYL_SYNTHASE_2"/>
    <property type="match status" value="1"/>
</dbReference>
<dbReference type="InterPro" id="IPR008949">
    <property type="entry name" value="Isoprenoid_synthase_dom_sf"/>
</dbReference>
<evidence type="ECO:0000256" key="7">
    <source>
        <dbReference type="RuleBase" id="RU004466"/>
    </source>
</evidence>
<dbReference type="Proteomes" id="UP001370348">
    <property type="component" value="Chromosome"/>
</dbReference>
<gene>
    <name evidence="8" type="ORF">LZC94_30540</name>
</gene>
<evidence type="ECO:0000256" key="6">
    <source>
        <dbReference type="ARBA" id="ARBA00023229"/>
    </source>
</evidence>
<keyword evidence="9" id="KW-1185">Reference proteome</keyword>
<dbReference type="SFLD" id="SFLDS00005">
    <property type="entry name" value="Isoprenoid_Synthase_Type_I"/>
    <property type="match status" value="1"/>
</dbReference>
<evidence type="ECO:0000256" key="5">
    <source>
        <dbReference type="ARBA" id="ARBA00022842"/>
    </source>
</evidence>
<keyword evidence="3 7" id="KW-0808">Transferase</keyword>
<reference evidence="8 9" key="1">
    <citation type="submission" date="2021-12" db="EMBL/GenBank/DDBJ databases">
        <title>Discovery of the Pendulisporaceae a myxobacterial family with distinct sporulation behavior and unique specialized metabolism.</title>
        <authorList>
            <person name="Garcia R."/>
            <person name="Popoff A."/>
            <person name="Bader C.D."/>
            <person name="Loehr J."/>
            <person name="Walesch S."/>
            <person name="Walt C."/>
            <person name="Boldt J."/>
            <person name="Bunk B."/>
            <person name="Haeckl F.J.F.P.J."/>
            <person name="Gunesch A.P."/>
            <person name="Birkelbach J."/>
            <person name="Nuebel U."/>
            <person name="Pietschmann T."/>
            <person name="Bach T."/>
            <person name="Mueller R."/>
        </authorList>
    </citation>
    <scope>NUCLEOTIDE SEQUENCE [LARGE SCALE GENOMIC DNA]</scope>
    <source>
        <strain evidence="8 9">MSr11954</strain>
    </source>
</reference>
<dbReference type="SFLD" id="SFLDG01017">
    <property type="entry name" value="Polyprenyl_Transferase_Like"/>
    <property type="match status" value="1"/>
</dbReference>
<dbReference type="CDD" id="cd00685">
    <property type="entry name" value="Trans_IPPS_HT"/>
    <property type="match status" value="1"/>
</dbReference>
<dbReference type="PROSITE" id="PS00723">
    <property type="entry name" value="POLYPRENYL_SYNTHASE_1"/>
    <property type="match status" value="1"/>
</dbReference>
<evidence type="ECO:0000256" key="4">
    <source>
        <dbReference type="ARBA" id="ARBA00022723"/>
    </source>
</evidence>
<evidence type="ECO:0000256" key="2">
    <source>
        <dbReference type="ARBA" id="ARBA00006706"/>
    </source>
</evidence>
<comment type="cofactor">
    <cofactor evidence="1">
        <name>Mg(2+)</name>
        <dbReference type="ChEBI" id="CHEBI:18420"/>
    </cofactor>
</comment>
<evidence type="ECO:0000313" key="8">
    <source>
        <dbReference type="EMBL" id="WXB12180.1"/>
    </source>
</evidence>
<protein>
    <submittedName>
        <fullName evidence="8">Polyprenyl synthetase family protein</fullName>
    </submittedName>
</protein>
<comment type="similarity">
    <text evidence="2 7">Belongs to the FPP/GGPP synthase family.</text>
</comment>
<dbReference type="PANTHER" id="PTHR43281">
    <property type="entry name" value="FARNESYL DIPHOSPHATE SYNTHASE"/>
    <property type="match status" value="1"/>
</dbReference>
<keyword evidence="5" id="KW-0460">Magnesium</keyword>
<dbReference type="InterPro" id="IPR000092">
    <property type="entry name" value="Polyprenyl_synt"/>
</dbReference>
<dbReference type="InterPro" id="IPR033749">
    <property type="entry name" value="Polyprenyl_synt_CS"/>
</dbReference>
<keyword evidence="6" id="KW-0414">Isoprene biosynthesis</keyword>
<dbReference type="SUPFAM" id="SSF48576">
    <property type="entry name" value="Terpenoid synthases"/>
    <property type="match status" value="1"/>
</dbReference>
<dbReference type="NCBIfam" id="NF045485">
    <property type="entry name" value="FPPsyn"/>
    <property type="match status" value="1"/>
</dbReference>
<proteinExistence type="inferred from homology"/>
<evidence type="ECO:0000313" key="9">
    <source>
        <dbReference type="Proteomes" id="UP001370348"/>
    </source>
</evidence>
<name>A0ABZ2LSN8_9BACT</name>